<organism evidence="1">
    <name type="scientific">Caldilinea aerophila</name>
    <dbReference type="NCBI Taxonomy" id="133453"/>
    <lineage>
        <taxon>Bacteria</taxon>
        <taxon>Bacillati</taxon>
        <taxon>Chloroflexota</taxon>
        <taxon>Caldilineae</taxon>
        <taxon>Caldilineales</taxon>
        <taxon>Caldilineaceae</taxon>
        <taxon>Caldilinea</taxon>
    </lineage>
</organism>
<protein>
    <submittedName>
        <fullName evidence="1">Uncharacterized protein</fullName>
    </submittedName>
</protein>
<sequence>MLYARAITLRNCGRFTVIASDFGSDYRTHTHVTSEALYASLTRGVTWRPRLINLKDDPEDFSLAYNVTAMPIWFLPGIFMADGSPRLPDAELDTTAFNVVHEFYPSTSRAYTFERGDLQERGRPYYTPSYGTVQAVKPDRRLTTCAFSPSRELLEEFAEDQTFVLGKKRTMVQIVNLSDVVEGMREHGQCTTGWLELPPRYGVQFRSFEVLAATMRYLIIRGTVREMTDYVTFLLPEGPICLPAFYLNLIPIQQALI</sequence>
<dbReference type="AlphaFoldDB" id="A0A7C1JVZ2"/>
<comment type="caution">
    <text evidence="1">The sequence shown here is derived from an EMBL/GenBank/DDBJ whole genome shotgun (WGS) entry which is preliminary data.</text>
</comment>
<dbReference type="EMBL" id="DSMG01000062">
    <property type="protein sequence ID" value="HDX30948.1"/>
    <property type="molecule type" value="Genomic_DNA"/>
</dbReference>
<reference evidence="1" key="1">
    <citation type="journal article" date="2020" name="mSystems">
        <title>Genome- and Community-Level Interaction Insights into Carbon Utilization and Element Cycling Functions of Hydrothermarchaeota in Hydrothermal Sediment.</title>
        <authorList>
            <person name="Zhou Z."/>
            <person name="Liu Y."/>
            <person name="Xu W."/>
            <person name="Pan J."/>
            <person name="Luo Z.H."/>
            <person name="Li M."/>
        </authorList>
    </citation>
    <scope>NUCLEOTIDE SEQUENCE [LARGE SCALE GENOMIC DNA]</scope>
    <source>
        <strain evidence="1">SpSt-289</strain>
    </source>
</reference>
<evidence type="ECO:0000313" key="1">
    <source>
        <dbReference type="EMBL" id="HDX30948.1"/>
    </source>
</evidence>
<name>A0A7C1JVZ2_9CHLR</name>
<accession>A0A7C1JVZ2</accession>
<gene>
    <name evidence="1" type="ORF">ENQ20_05575</name>
</gene>
<proteinExistence type="predicted"/>